<dbReference type="GO" id="GO:0016070">
    <property type="term" value="P:RNA metabolic process"/>
    <property type="evidence" value="ECO:0007669"/>
    <property type="project" value="InterPro"/>
</dbReference>
<dbReference type="AlphaFoldDB" id="A0A2Y9TW48"/>
<evidence type="ECO:0000313" key="3">
    <source>
        <dbReference type="EMBL" id="AWH87808.1"/>
    </source>
</evidence>
<name>A0A2Y9TW48_9GAMM</name>
<gene>
    <name evidence="2" type="ORF">HYN51_04030</name>
    <name evidence="3" type="ORF">HYN51_04065</name>
</gene>
<dbReference type="EMBL" id="CP029185">
    <property type="protein sequence ID" value="AWH87808.1"/>
    <property type="molecule type" value="Genomic_DNA"/>
</dbReference>
<reference evidence="2 4" key="1">
    <citation type="submission" date="2018-04" db="EMBL/GenBank/DDBJ databases">
        <title>Genome sequencing of Limnobaculum sp. HYN0051.</title>
        <authorList>
            <person name="Yi H."/>
            <person name="Baek C."/>
        </authorList>
    </citation>
    <scope>NUCLEOTIDE SEQUENCE [LARGE SCALE GENOMIC DNA]</scope>
    <source>
        <strain evidence="2 4">HYN0051</strain>
    </source>
</reference>
<dbReference type="GO" id="GO:0005737">
    <property type="term" value="C:cytoplasm"/>
    <property type="evidence" value="ECO:0007669"/>
    <property type="project" value="InterPro"/>
</dbReference>
<protein>
    <submittedName>
        <fullName evidence="2">Type I toxin-antitoxin system SymE family toxin</fullName>
    </submittedName>
</protein>
<evidence type="ECO:0000313" key="4">
    <source>
        <dbReference type="Proteomes" id="UP000244908"/>
    </source>
</evidence>
<dbReference type="KEGG" id="lpv:HYN51_04065"/>
<dbReference type="EMBL" id="CP029185">
    <property type="protein sequence ID" value="AWH87801.1"/>
    <property type="molecule type" value="Genomic_DNA"/>
</dbReference>
<dbReference type="InterPro" id="IPR014944">
    <property type="entry name" value="Toxin_SymE-like"/>
</dbReference>
<evidence type="ECO:0000259" key="1">
    <source>
        <dbReference type="Pfam" id="PF08845"/>
    </source>
</evidence>
<proteinExistence type="predicted"/>
<dbReference type="GO" id="GO:0016788">
    <property type="term" value="F:hydrolase activity, acting on ester bonds"/>
    <property type="evidence" value="ECO:0007669"/>
    <property type="project" value="InterPro"/>
</dbReference>
<accession>A0A2Y9TW48</accession>
<dbReference type="Proteomes" id="UP000244908">
    <property type="component" value="Chromosome"/>
</dbReference>
<dbReference type="RefSeq" id="WP_108899889.1">
    <property type="nucleotide sequence ID" value="NZ_CP029185.2"/>
</dbReference>
<keyword evidence="4" id="KW-1185">Reference proteome</keyword>
<dbReference type="KEGG" id="lpv:HYN51_04030"/>
<dbReference type="Pfam" id="PF08845">
    <property type="entry name" value="SymE_toxin"/>
    <property type="match status" value="1"/>
</dbReference>
<organism evidence="2 4">
    <name type="scientific">Limnobaculum parvum</name>
    <dbReference type="NCBI Taxonomy" id="2172103"/>
    <lineage>
        <taxon>Bacteria</taxon>
        <taxon>Pseudomonadati</taxon>
        <taxon>Pseudomonadota</taxon>
        <taxon>Gammaproteobacteria</taxon>
        <taxon>Enterobacterales</taxon>
        <taxon>Budviciaceae</taxon>
        <taxon>Limnobaculum</taxon>
    </lineage>
</organism>
<dbReference type="OrthoDB" id="6053337at2"/>
<sequence length="98" mass="11017">MAKRNHKAIHRISQAERYIRVNRNGVSLQGRWLAEAGFTHGMPLKVRVMPDCIVLTVQNTRELWSCLEGLSIQPFDANAALNWLNGYPGGLMVTEVAQ</sequence>
<evidence type="ECO:0000313" key="2">
    <source>
        <dbReference type="EMBL" id="AWH87801.1"/>
    </source>
</evidence>
<dbReference type="GO" id="GO:0003723">
    <property type="term" value="F:RNA binding"/>
    <property type="evidence" value="ECO:0007669"/>
    <property type="project" value="InterPro"/>
</dbReference>
<feature type="domain" description="Toxin SymE-like" evidence="1">
    <location>
        <begin position="11"/>
        <end position="57"/>
    </location>
</feature>